<dbReference type="AlphaFoldDB" id="A0AAV2R750"/>
<gene>
    <name evidence="4" type="ORF">MNOR_LOCUS20746</name>
</gene>
<evidence type="ECO:0000313" key="4">
    <source>
        <dbReference type="EMBL" id="CAL4115811.1"/>
    </source>
</evidence>
<organism evidence="4 5">
    <name type="scientific">Meganyctiphanes norvegica</name>
    <name type="common">Northern krill</name>
    <name type="synonym">Thysanopoda norvegica</name>
    <dbReference type="NCBI Taxonomy" id="48144"/>
    <lineage>
        <taxon>Eukaryota</taxon>
        <taxon>Metazoa</taxon>
        <taxon>Ecdysozoa</taxon>
        <taxon>Arthropoda</taxon>
        <taxon>Crustacea</taxon>
        <taxon>Multicrustacea</taxon>
        <taxon>Malacostraca</taxon>
        <taxon>Eumalacostraca</taxon>
        <taxon>Eucarida</taxon>
        <taxon>Euphausiacea</taxon>
        <taxon>Euphausiidae</taxon>
        <taxon>Meganyctiphanes</taxon>
    </lineage>
</organism>
<evidence type="ECO:0000313" key="5">
    <source>
        <dbReference type="Proteomes" id="UP001497623"/>
    </source>
</evidence>
<reference evidence="4 5" key="1">
    <citation type="submission" date="2024-05" db="EMBL/GenBank/DDBJ databases">
        <authorList>
            <person name="Wallberg A."/>
        </authorList>
    </citation>
    <scope>NUCLEOTIDE SEQUENCE [LARGE SCALE GENOMIC DNA]</scope>
</reference>
<keyword evidence="5" id="KW-1185">Reference proteome</keyword>
<feature type="compositionally biased region" description="Basic and acidic residues" evidence="2">
    <location>
        <begin position="491"/>
        <end position="503"/>
    </location>
</feature>
<dbReference type="InterPro" id="IPR018200">
    <property type="entry name" value="USP_CS"/>
</dbReference>
<dbReference type="PROSITE" id="PS50235">
    <property type="entry name" value="USP_3"/>
    <property type="match status" value="1"/>
</dbReference>
<evidence type="ECO:0000256" key="2">
    <source>
        <dbReference type="SAM" id="MobiDB-lite"/>
    </source>
</evidence>
<feature type="region of interest" description="Disordered" evidence="2">
    <location>
        <begin position="491"/>
        <end position="530"/>
    </location>
</feature>
<dbReference type="Pfam" id="PF23625">
    <property type="entry name" value="UIM_2"/>
    <property type="match status" value="2"/>
</dbReference>
<dbReference type="SUPFAM" id="SSF54001">
    <property type="entry name" value="Cysteine proteinases"/>
    <property type="match status" value="1"/>
</dbReference>
<dbReference type="GO" id="GO:0016579">
    <property type="term" value="P:protein deubiquitination"/>
    <property type="evidence" value="ECO:0007669"/>
    <property type="project" value="InterPro"/>
</dbReference>
<dbReference type="InterPro" id="IPR028889">
    <property type="entry name" value="USP"/>
</dbReference>
<dbReference type="Gene3D" id="3.90.70.10">
    <property type="entry name" value="Cysteine proteinases"/>
    <property type="match status" value="1"/>
</dbReference>
<comment type="caution">
    <text evidence="4">The sequence shown here is derived from an EMBL/GenBank/DDBJ whole genome shotgun (WGS) entry which is preliminary data.</text>
</comment>
<feature type="region of interest" description="Disordered" evidence="2">
    <location>
        <begin position="82"/>
        <end position="110"/>
    </location>
</feature>
<dbReference type="PROSITE" id="PS00972">
    <property type="entry name" value="USP_1"/>
    <property type="match status" value="1"/>
</dbReference>
<dbReference type="PANTHER" id="PTHR24006">
    <property type="entry name" value="UBIQUITIN CARBOXYL-TERMINAL HYDROLASE"/>
    <property type="match status" value="1"/>
</dbReference>
<feature type="domain" description="USP" evidence="3">
    <location>
        <begin position="128"/>
        <end position="658"/>
    </location>
</feature>
<feature type="compositionally biased region" description="Basic and acidic residues" evidence="2">
    <location>
        <begin position="1"/>
        <end position="11"/>
    </location>
</feature>
<accession>A0AAV2R750</accession>
<dbReference type="EMBL" id="CAXKWB010016231">
    <property type="protein sequence ID" value="CAL4115811.1"/>
    <property type="molecule type" value="Genomic_DNA"/>
</dbReference>
<dbReference type="InterPro" id="IPR001394">
    <property type="entry name" value="Peptidase_C19_UCH"/>
</dbReference>
<name>A0AAV2R750_MEGNR</name>
<comment type="similarity">
    <text evidence="1">Belongs to the peptidase C19 family.</text>
</comment>
<dbReference type="GO" id="GO:0005634">
    <property type="term" value="C:nucleus"/>
    <property type="evidence" value="ECO:0007669"/>
    <property type="project" value="TreeGrafter"/>
</dbReference>
<dbReference type="GO" id="GO:0005829">
    <property type="term" value="C:cytosol"/>
    <property type="evidence" value="ECO:0007669"/>
    <property type="project" value="TreeGrafter"/>
</dbReference>
<dbReference type="GO" id="GO:0004843">
    <property type="term" value="F:cysteine-type deubiquitinase activity"/>
    <property type="evidence" value="ECO:0007669"/>
    <property type="project" value="InterPro"/>
</dbReference>
<dbReference type="PANTHER" id="PTHR24006:SF944">
    <property type="entry name" value="UBIQUITIN CARBOXYL-TERMINAL HYDROLASE"/>
    <property type="match status" value="1"/>
</dbReference>
<proteinExistence type="inferred from homology"/>
<dbReference type="Pfam" id="PF00443">
    <property type="entry name" value="UCH"/>
    <property type="match status" value="1"/>
</dbReference>
<feature type="region of interest" description="Disordered" evidence="2">
    <location>
        <begin position="1"/>
        <end position="67"/>
    </location>
</feature>
<evidence type="ECO:0000259" key="3">
    <source>
        <dbReference type="PROSITE" id="PS50235"/>
    </source>
</evidence>
<dbReference type="InterPro" id="IPR038765">
    <property type="entry name" value="Papain-like_cys_pep_sf"/>
</dbReference>
<evidence type="ECO:0000256" key="1">
    <source>
        <dbReference type="ARBA" id="ARBA00009085"/>
    </source>
</evidence>
<dbReference type="Proteomes" id="UP001497623">
    <property type="component" value="Unassembled WGS sequence"/>
</dbReference>
<dbReference type="InterPro" id="IPR050164">
    <property type="entry name" value="Peptidase_C19"/>
</dbReference>
<protein>
    <recommendedName>
        <fullName evidence="3">USP domain-containing protein</fullName>
    </recommendedName>
</protein>
<sequence>MCGVARDKACDSDIVPPLEAAMPPSITVGSEPPKPATEPGEQQPPQQPPASKEITTIDLSADEGNDDLQKAIALSLQDQQETPGLQGISAEEQEVSRALEASLKESQPQATIETLNPRERMREHGSHIGMKNIGNSCWFNVVIQPLFHIPQFRDLILKFNQSVNGEECMSVEENQKISKHLVPSLRRLFALMLGSEKKYIDPVECVTYCQGQQEMRKNAQQDVCEFTHKLLERLEEEYQHLSRMQGVEKESTGLHVSKDADFDNPIMQLFYGQYKKEVCEEDGGPKQETFGQYPLQVMQYEDIHESILASMSSGMPTQNSRSENVEPVQQENWFKMLPPVLIFSLSRYEYSLKKQRAEKVHNKFDFPEFLYMDRYMEINKKIIKEKHIKVAKLKSELNTLMNTLDRYLKYGNGEAKYPISDILKYTLDFAQKGLVVKQESETNSIASPSRMEIDVGDVPENQENDIEMSEASEIKKDEIEMKIEAISNEKSEEISHLEAKEGEEISSNSDHSRPQNMEEESQQMPSPTKKMRILPPAPQVITRSELTVLESCLSRWQRDVDAQVAELKQGIEELNYQLRCIYENDLLKRIPYRLHAVVVHEGQASGGHYWVYIFDHIRKTWMKFNDIQVTESKWEELLQDSIGGQNNASAYCLLYIDESRYSMLFPQPPESTDTILSNLGVDLQEYVKNDNMAFRREIEAWDNKQREANAAKQQQTPIGTWDNSMSQVPATAPNSPDIICVEPESHFFYEIQTLLVSTVKNYIIEKDKDKDFKCEGKILDSLLESEFHRIRSLAESKSKEPPNSPGIFDFGVYLLCNDVPMDPLVNIYGFEVVWQVCQNATQNTPLVDKLSKEVSQRLAEQKEKYARTNVREEYNNWLKSYRSFLECAWILVYCRQQFEKSNLYKALPLILKACSIHQSLANSQPQGPRKTLDGNVLWKFRRQCLLHLNEKLYNSFKTGDGQDTVSELNSLIVPAMAQISTSRIKEDEDAIAKVRNKWCQLLEEEISSPAKSKMSEQILKIILIELNDIKCVNLPTNVPRHHNVLPLYKQYVDICRVILGPPRQTSDL</sequence>
<dbReference type="PROSITE" id="PS00973">
    <property type="entry name" value="USP_2"/>
    <property type="match status" value="1"/>
</dbReference>